<sequence length="124" mass="14102">MYNYLIWPFGTFMRFLSNSSRIATAQIELMLLVLGKCACRCSISIGHPQWDSQPEHVKWALPFRSFFIQELECGSDLFASHWLGIPSKHLLGKPGTLGGNAVMWRKKLAWELENLGFGRDSLTV</sequence>
<dbReference type="EMBL" id="JABVXQ010000003">
    <property type="protein sequence ID" value="KAF6119598.1"/>
    <property type="molecule type" value="Genomic_DNA"/>
</dbReference>
<accession>A0A834AS90</accession>
<dbReference type="AlphaFoldDB" id="A0A834AS90"/>
<comment type="caution">
    <text evidence="1">The sequence shown here is derived from an EMBL/GenBank/DDBJ whole genome shotgun (WGS) entry which is preliminary data.</text>
</comment>
<name>A0A834AS90_9CHIR</name>
<organism evidence="1 2">
    <name type="scientific">Phyllostomus discolor</name>
    <name type="common">pale spear-nosed bat</name>
    <dbReference type="NCBI Taxonomy" id="89673"/>
    <lineage>
        <taxon>Eukaryota</taxon>
        <taxon>Metazoa</taxon>
        <taxon>Chordata</taxon>
        <taxon>Craniata</taxon>
        <taxon>Vertebrata</taxon>
        <taxon>Euteleostomi</taxon>
        <taxon>Mammalia</taxon>
        <taxon>Eutheria</taxon>
        <taxon>Laurasiatheria</taxon>
        <taxon>Chiroptera</taxon>
        <taxon>Yangochiroptera</taxon>
        <taxon>Phyllostomidae</taxon>
        <taxon>Phyllostominae</taxon>
        <taxon>Phyllostomus</taxon>
    </lineage>
</organism>
<gene>
    <name evidence="1" type="ORF">HJG60_010073</name>
</gene>
<dbReference type="Proteomes" id="UP000664940">
    <property type="component" value="Unassembled WGS sequence"/>
</dbReference>
<reference evidence="1 2" key="1">
    <citation type="journal article" date="2020" name="Nature">
        <title>Six reference-quality genomes reveal evolution of bat adaptations.</title>
        <authorList>
            <person name="Jebb D."/>
            <person name="Huang Z."/>
            <person name="Pippel M."/>
            <person name="Hughes G.M."/>
            <person name="Lavrichenko K."/>
            <person name="Devanna P."/>
            <person name="Winkler S."/>
            <person name="Jermiin L.S."/>
            <person name="Skirmuntt E.C."/>
            <person name="Katzourakis A."/>
            <person name="Burkitt-Gray L."/>
            <person name="Ray D.A."/>
            <person name="Sullivan K.A.M."/>
            <person name="Roscito J.G."/>
            <person name="Kirilenko B.M."/>
            <person name="Davalos L.M."/>
            <person name="Corthals A.P."/>
            <person name="Power M.L."/>
            <person name="Jones G."/>
            <person name="Ransome R.D."/>
            <person name="Dechmann D.K.N."/>
            <person name="Locatelli A.G."/>
            <person name="Puechmaille S.J."/>
            <person name="Fedrigo O."/>
            <person name="Jarvis E.D."/>
            <person name="Hiller M."/>
            <person name="Vernes S.C."/>
            <person name="Myers E.W."/>
            <person name="Teeling E.C."/>
        </authorList>
    </citation>
    <scope>NUCLEOTIDE SEQUENCE [LARGE SCALE GENOMIC DNA]</scope>
    <source>
        <strain evidence="1">Bat1K_MPI-CBG_1</strain>
    </source>
</reference>
<evidence type="ECO:0000313" key="2">
    <source>
        <dbReference type="Proteomes" id="UP000664940"/>
    </source>
</evidence>
<protein>
    <submittedName>
        <fullName evidence="1">Uncharacterized protein</fullName>
    </submittedName>
</protein>
<evidence type="ECO:0000313" key="1">
    <source>
        <dbReference type="EMBL" id="KAF6119598.1"/>
    </source>
</evidence>
<proteinExistence type="predicted"/>